<feature type="domain" description="Peptidase M16C associated" evidence="1">
    <location>
        <begin position="476"/>
        <end position="723"/>
    </location>
</feature>
<dbReference type="InterPro" id="IPR055130">
    <property type="entry name" value="PreP_C"/>
</dbReference>
<reference evidence="2 3" key="1">
    <citation type="journal article" date="2014" name="Mol. Biol. Evol.">
        <title>Massive expansion of Ubiquitination-related gene families within the Chlamydiae.</title>
        <authorList>
            <person name="Domman D."/>
            <person name="Collingro A."/>
            <person name="Lagkouvardos I."/>
            <person name="Gehre L."/>
            <person name="Weinmaier T."/>
            <person name="Rattei T."/>
            <person name="Subtil A."/>
            <person name="Horn M."/>
        </authorList>
    </citation>
    <scope>NUCLEOTIDE SEQUENCE [LARGE SCALE GENOMIC DNA]</scope>
    <source>
        <strain evidence="2 3">OEW1</strain>
    </source>
</reference>
<dbReference type="AlphaFoldDB" id="A0A0C1ERD3"/>
<dbReference type="Pfam" id="PF05193">
    <property type="entry name" value="Peptidase_M16_C"/>
    <property type="match status" value="1"/>
</dbReference>
<dbReference type="Pfam" id="PF22516">
    <property type="entry name" value="PreP_C"/>
    <property type="match status" value="1"/>
</dbReference>
<dbReference type="Gene3D" id="3.30.830.10">
    <property type="entry name" value="Metalloenzyme, LuxS/M16 peptidase-like"/>
    <property type="match status" value="4"/>
</dbReference>
<dbReference type="Pfam" id="PF08367">
    <property type="entry name" value="M16C_assoc"/>
    <property type="match status" value="1"/>
</dbReference>
<proteinExistence type="predicted"/>
<evidence type="ECO:0000313" key="2">
    <source>
        <dbReference type="EMBL" id="KIA78649.1"/>
    </source>
</evidence>
<keyword evidence="2" id="KW-0378">Hydrolase</keyword>
<dbReference type="PATRIC" id="fig|83552.4.peg.79"/>
<dbReference type="GO" id="GO:0008233">
    <property type="term" value="F:peptidase activity"/>
    <property type="evidence" value="ECO:0007669"/>
    <property type="project" value="UniProtKB-KW"/>
</dbReference>
<dbReference type="FunFam" id="3.30.830.10:FF:000034">
    <property type="entry name" value="presequence protease 1, chloroplastic/mitochondrial"/>
    <property type="match status" value="1"/>
</dbReference>
<dbReference type="Pfam" id="PF00675">
    <property type="entry name" value="Peptidase_M16"/>
    <property type="match status" value="1"/>
</dbReference>
<dbReference type="SUPFAM" id="SSF63411">
    <property type="entry name" value="LuxS/MPP-like metallohydrolase"/>
    <property type="match status" value="4"/>
</dbReference>
<organism evidence="2 3">
    <name type="scientific">Parachlamydia acanthamoebae</name>
    <dbReference type="NCBI Taxonomy" id="83552"/>
    <lineage>
        <taxon>Bacteria</taxon>
        <taxon>Pseudomonadati</taxon>
        <taxon>Chlamydiota</taxon>
        <taxon>Chlamydiia</taxon>
        <taxon>Parachlamydiales</taxon>
        <taxon>Parachlamydiaceae</taxon>
        <taxon>Parachlamydia</taxon>
    </lineage>
</organism>
<sequence>MKVFMSSPISFDTVGQKYLDFVVTKVIPIKEINCDLVELVHTPTGAEVLHLANDDPENMFCLSFRTIPKTSNGVAHILEHLVLCGSKKFPLKDPFFSMTHRSLNTFMNAFTGADFTCYPAASQLPKDFYNLLDVYLDAVFKPNLAYLSFLQEGHRLDFTDPSNLDSPLEFKGVVFNEMKGALSSATARLSEAMSSVLFPTLTYGINSGGDPKEIPQLTHEDLRHFHEEFYHPSRCLFFFYGNMPLAGHLDFITKNALVNSRKKDPLSLLPREKRFTAPKKVEMSYPIGQDESEEKKTIFGLGWLTTHILEQKELLALTILDIILMDTDAALLKLPLLKSGLCTQVTSSLDGEISEVPYILVFKGCEKGNVEQLEEIVLKVLKEIKEAGIPWNLIESAIHQLEFHRTEITGNHAPYGLSLYFRSALMKQHGASAEDGLLIHSLFNTLREELEKNPNLLLDVMEKHLIGNQHRATVIMTPDKGLAAAELENEKAVLKQIQEKLTPEEKQTIAKQAKDLAAYQEKEEDVDILPSVSLSDVPKKSQVFPLTKEKVGILDVFSHPCFTNQIVYAELVFPLPKIAQEDLYLLRLLTLLMPQMGCGGRSYVENLEYIQAHTGGIDTILNFTHKVDHAEAFTPSFLIRGKSLSRKTDKLFPLLKEMVTSIDLTDKERIKELLAKHYTGLEMSINQNALKYAINLSASGLDIGSSIANSLYGLEYFWKIKELASNFDTKVDWLIEKLQTLQNQITGLKGAHLILASDQEKYADLKAKGFYGLDQLPEKSFTSWDHSSYQLIKAGSQGRTISSPVAFTSMMFKTLNYTHPDMPALAVVAPLFDNLILHPKLREQGGAYGGGASCNSLTGKFYFFAYRDPNIASSLNAFDEAVQSILSGDFEDSDLEEAKFEIVQGMDSPVAPGSRASVSYDWMIQGKTPEIRQSFRDRLLALTKEDVQNAVQTHILPKMSTATTVVFASKELFEQENQVLAKNGRTVLPVESV</sequence>
<gene>
    <name evidence="2" type="primary">pitRm1</name>
    <name evidence="2" type="ORF">DB43_DP00060</name>
</gene>
<dbReference type="Proteomes" id="UP000031307">
    <property type="component" value="Unassembled WGS sequence"/>
</dbReference>
<name>A0A0C1ERD3_9BACT</name>
<dbReference type="InterPro" id="IPR011249">
    <property type="entry name" value="Metalloenz_LuxS/M16"/>
</dbReference>
<dbReference type="EMBL" id="JSAM01000010">
    <property type="protein sequence ID" value="KIA78649.1"/>
    <property type="molecule type" value="Genomic_DNA"/>
</dbReference>
<dbReference type="SMART" id="SM01264">
    <property type="entry name" value="M16C_associated"/>
    <property type="match status" value="1"/>
</dbReference>
<evidence type="ECO:0000313" key="3">
    <source>
        <dbReference type="Proteomes" id="UP000031307"/>
    </source>
</evidence>
<dbReference type="EC" id="3.4.24.-" evidence="2"/>
<dbReference type="InterPro" id="IPR011765">
    <property type="entry name" value="Pept_M16_N"/>
</dbReference>
<dbReference type="InterPro" id="IPR013578">
    <property type="entry name" value="Peptidase_M16C_assoc"/>
</dbReference>
<dbReference type="InterPro" id="IPR007863">
    <property type="entry name" value="Peptidase_M16_C"/>
</dbReference>
<evidence type="ECO:0000259" key="1">
    <source>
        <dbReference type="SMART" id="SM01264"/>
    </source>
</evidence>
<protein>
    <submittedName>
        <fullName evidence="2">Presequence protease</fullName>
        <ecNumber evidence="2">3.4.24.-</ecNumber>
    </submittedName>
</protein>
<dbReference type="GO" id="GO:0046872">
    <property type="term" value="F:metal ion binding"/>
    <property type="evidence" value="ECO:0007669"/>
    <property type="project" value="InterPro"/>
</dbReference>
<keyword evidence="2" id="KW-0645">Protease</keyword>
<dbReference type="GO" id="GO:0006508">
    <property type="term" value="P:proteolysis"/>
    <property type="evidence" value="ECO:0007669"/>
    <property type="project" value="UniProtKB-KW"/>
</dbReference>
<comment type="caution">
    <text evidence="2">The sequence shown here is derived from an EMBL/GenBank/DDBJ whole genome shotgun (WGS) entry which is preliminary data.</text>
</comment>
<dbReference type="PANTHER" id="PTHR43016:SF13">
    <property type="entry name" value="PRESEQUENCE PROTEASE, MITOCHONDRIAL"/>
    <property type="match status" value="1"/>
</dbReference>
<dbReference type="PANTHER" id="PTHR43016">
    <property type="entry name" value="PRESEQUENCE PROTEASE"/>
    <property type="match status" value="1"/>
</dbReference>
<accession>A0A0C1ERD3</accession>